<dbReference type="GeneID" id="56590023"/>
<evidence type="ECO:0000259" key="10">
    <source>
        <dbReference type="PROSITE" id="PS50887"/>
    </source>
</evidence>
<dbReference type="PROSITE" id="PS50887">
    <property type="entry name" value="GGDEF"/>
    <property type="match status" value="1"/>
</dbReference>
<dbReference type="CDD" id="cd18773">
    <property type="entry name" value="PDC1_HK_sensor"/>
    <property type="match status" value="1"/>
</dbReference>
<evidence type="ECO:0000256" key="2">
    <source>
        <dbReference type="ARBA" id="ARBA00012528"/>
    </source>
</evidence>
<keyword evidence="12" id="KW-1185">Reference proteome</keyword>
<dbReference type="Proteomes" id="UP000076825">
    <property type="component" value="Chromosome 1"/>
</dbReference>
<name>A0A157RRT9_9BORD</name>
<dbReference type="InterPro" id="IPR029151">
    <property type="entry name" value="Sensor-like_sf"/>
</dbReference>
<evidence type="ECO:0000259" key="9">
    <source>
        <dbReference type="PROSITE" id="PS50885"/>
    </source>
</evidence>
<dbReference type="SUPFAM" id="SSF55073">
    <property type="entry name" value="Nucleotide cyclase"/>
    <property type="match status" value="1"/>
</dbReference>
<dbReference type="PROSITE" id="PS50885">
    <property type="entry name" value="HAMP"/>
    <property type="match status" value="1"/>
</dbReference>
<evidence type="ECO:0000256" key="6">
    <source>
        <dbReference type="ARBA" id="ARBA00023136"/>
    </source>
</evidence>
<evidence type="ECO:0000256" key="3">
    <source>
        <dbReference type="ARBA" id="ARBA00022475"/>
    </source>
</evidence>
<comment type="subcellular location">
    <subcellularLocation>
        <location evidence="1">Cell membrane</location>
        <topology evidence="1">Multi-pass membrane protein</topology>
    </subcellularLocation>
</comment>
<evidence type="ECO:0000313" key="12">
    <source>
        <dbReference type="Proteomes" id="UP000076825"/>
    </source>
</evidence>
<dbReference type="AlphaFoldDB" id="A0A157RRT9"/>
<feature type="transmembrane region" description="Helical" evidence="8">
    <location>
        <begin position="280"/>
        <end position="302"/>
    </location>
</feature>
<keyword evidence="6 8" id="KW-0472">Membrane</keyword>
<dbReference type="GO" id="GO:0052621">
    <property type="term" value="F:diguanylate cyclase activity"/>
    <property type="evidence" value="ECO:0007669"/>
    <property type="project" value="UniProtKB-EC"/>
</dbReference>
<dbReference type="SUPFAM" id="SSF103190">
    <property type="entry name" value="Sensory domain-like"/>
    <property type="match status" value="1"/>
</dbReference>
<dbReference type="Pfam" id="PF00990">
    <property type="entry name" value="GGDEF"/>
    <property type="match status" value="1"/>
</dbReference>
<evidence type="ECO:0000256" key="8">
    <source>
        <dbReference type="SAM" id="Phobius"/>
    </source>
</evidence>
<proteinExistence type="predicted"/>
<protein>
    <recommendedName>
        <fullName evidence="2">diguanylate cyclase</fullName>
        <ecNumber evidence="2">2.7.7.65</ecNumber>
    </recommendedName>
</protein>
<sequence length="531" mass="58464">MFSSRLRLRSLILASNLFFLFLALAASICATYLVKRNVLIDDVLKTNQSEAGKLARLTDDYLRRGRDLLELVANDLSERELEPQPMRQMVMRLDRVNDLFQSLSVLNAQGVVLADSALTGEPVTSGLPMMADLGRAPMISEPYRSSASGRWQVALSQPILSEDQHLNGYLVGTIYLHAPNAVRTILGAPKELSAGYAYLVDRSGIVIYHPEAEREGERAINAAVDAVKRGEHGALRFTNRRGVDMLGGFAPVSSTGWGIVVQKPAVSVLARVDEVMRRTFWYVLPVIALLVVAIVFFSNLIARPLRQLAEAASRIEERDVGSRLRRIRSWYREAADLRRGLLRGVAALDHSIGRLRRESGSDPLTGVLNRRGLALALEGLREQGIPLSVVMFDIDYFKRINDQYGHLVGDRVVREVSKVVQEQIRAGDYVARLGGDEFLVVLPQTEVESAAAFAERLRNSVAHALLDSGTPVTLSLGVARIRDHDVDTDGLLQAADRALYHAKGRGRNRVSVMTPGGIVDGYELMASGPRG</sequence>
<dbReference type="InterPro" id="IPR000160">
    <property type="entry name" value="GGDEF_dom"/>
</dbReference>
<dbReference type="GO" id="GO:0007165">
    <property type="term" value="P:signal transduction"/>
    <property type="evidence" value="ECO:0007669"/>
    <property type="project" value="InterPro"/>
</dbReference>
<dbReference type="KEGG" id="btrm:SAMEA390648702722"/>
<feature type="domain" description="HAMP" evidence="9">
    <location>
        <begin position="299"/>
        <end position="353"/>
    </location>
</feature>
<dbReference type="GO" id="GO:0005886">
    <property type="term" value="C:plasma membrane"/>
    <property type="evidence" value="ECO:0007669"/>
    <property type="project" value="UniProtKB-SubCell"/>
</dbReference>
<keyword evidence="11" id="KW-0808">Transferase</keyword>
<dbReference type="InterPro" id="IPR050469">
    <property type="entry name" value="Diguanylate_Cyclase"/>
</dbReference>
<organism evidence="11 12">
    <name type="scientific">Bordetella trematum</name>
    <dbReference type="NCBI Taxonomy" id="123899"/>
    <lineage>
        <taxon>Bacteria</taxon>
        <taxon>Pseudomonadati</taxon>
        <taxon>Pseudomonadota</taxon>
        <taxon>Betaproteobacteria</taxon>
        <taxon>Burkholderiales</taxon>
        <taxon>Alcaligenaceae</taxon>
        <taxon>Bordetella</taxon>
    </lineage>
</organism>
<accession>A0A157RRT9</accession>
<dbReference type="STRING" id="123899.SAMEA3906487_02722"/>
<dbReference type="InterPro" id="IPR033479">
    <property type="entry name" value="dCache_1"/>
</dbReference>
<keyword evidence="5 8" id="KW-1133">Transmembrane helix</keyword>
<dbReference type="Gene3D" id="6.10.340.10">
    <property type="match status" value="1"/>
</dbReference>
<dbReference type="Gene3D" id="3.30.450.20">
    <property type="entry name" value="PAS domain"/>
    <property type="match status" value="1"/>
</dbReference>
<dbReference type="EC" id="2.7.7.65" evidence="2"/>
<evidence type="ECO:0000313" key="11">
    <source>
        <dbReference type="EMBL" id="SAI71312.1"/>
    </source>
</evidence>
<dbReference type="CDD" id="cd01949">
    <property type="entry name" value="GGDEF"/>
    <property type="match status" value="1"/>
</dbReference>
<dbReference type="PANTHER" id="PTHR45138">
    <property type="entry name" value="REGULATORY COMPONENTS OF SENSORY TRANSDUCTION SYSTEM"/>
    <property type="match status" value="1"/>
</dbReference>
<dbReference type="EMBL" id="LT546645">
    <property type="protein sequence ID" value="SAI71312.1"/>
    <property type="molecule type" value="Genomic_DNA"/>
</dbReference>
<keyword evidence="11" id="KW-0548">Nucleotidyltransferase</keyword>
<evidence type="ECO:0000256" key="4">
    <source>
        <dbReference type="ARBA" id="ARBA00022692"/>
    </source>
</evidence>
<keyword evidence="4 8" id="KW-0812">Transmembrane</keyword>
<dbReference type="CDD" id="cd12912">
    <property type="entry name" value="PDC2_MCP_like"/>
    <property type="match status" value="1"/>
</dbReference>
<dbReference type="FunFam" id="3.30.70.270:FF:000001">
    <property type="entry name" value="Diguanylate cyclase domain protein"/>
    <property type="match status" value="1"/>
</dbReference>
<dbReference type="InterPro" id="IPR029787">
    <property type="entry name" value="Nucleotide_cyclase"/>
</dbReference>
<evidence type="ECO:0000256" key="1">
    <source>
        <dbReference type="ARBA" id="ARBA00004651"/>
    </source>
</evidence>
<dbReference type="SMART" id="SM00267">
    <property type="entry name" value="GGDEF"/>
    <property type="match status" value="1"/>
</dbReference>
<dbReference type="PANTHER" id="PTHR45138:SF9">
    <property type="entry name" value="DIGUANYLATE CYCLASE DGCM-RELATED"/>
    <property type="match status" value="1"/>
</dbReference>
<dbReference type="Pfam" id="PF02743">
    <property type="entry name" value="dCache_1"/>
    <property type="match status" value="1"/>
</dbReference>
<dbReference type="OrthoDB" id="9813903at2"/>
<dbReference type="InterPro" id="IPR043128">
    <property type="entry name" value="Rev_trsase/Diguanyl_cyclase"/>
</dbReference>
<dbReference type="eggNOG" id="COG2199">
    <property type="taxonomic scope" value="Bacteria"/>
</dbReference>
<dbReference type="RefSeq" id="WP_063492080.1">
    <property type="nucleotide sequence ID" value="NZ_CP016340.1"/>
</dbReference>
<dbReference type="PATRIC" id="fig|123899.6.peg.2710"/>
<evidence type="ECO:0000256" key="7">
    <source>
        <dbReference type="ARBA" id="ARBA00034247"/>
    </source>
</evidence>
<dbReference type="InterPro" id="IPR003660">
    <property type="entry name" value="HAMP_dom"/>
</dbReference>
<comment type="catalytic activity">
    <reaction evidence="7">
        <text>2 GTP = 3',3'-c-di-GMP + 2 diphosphate</text>
        <dbReference type="Rhea" id="RHEA:24898"/>
        <dbReference type="ChEBI" id="CHEBI:33019"/>
        <dbReference type="ChEBI" id="CHEBI:37565"/>
        <dbReference type="ChEBI" id="CHEBI:58805"/>
        <dbReference type="EC" id="2.7.7.65"/>
    </reaction>
</comment>
<evidence type="ECO:0000256" key="5">
    <source>
        <dbReference type="ARBA" id="ARBA00022989"/>
    </source>
</evidence>
<feature type="domain" description="GGDEF" evidence="10">
    <location>
        <begin position="385"/>
        <end position="515"/>
    </location>
</feature>
<dbReference type="NCBIfam" id="TIGR00254">
    <property type="entry name" value="GGDEF"/>
    <property type="match status" value="1"/>
</dbReference>
<keyword evidence="3" id="KW-1003">Cell membrane</keyword>
<gene>
    <name evidence="11" type="primary">dosC_1</name>
    <name evidence="11" type="ORF">SAMEA3906487_02722</name>
</gene>
<reference evidence="11 12" key="1">
    <citation type="submission" date="2016-04" db="EMBL/GenBank/DDBJ databases">
        <authorList>
            <consortium name="Pathogen Informatics"/>
        </authorList>
    </citation>
    <scope>NUCLEOTIDE SEQUENCE [LARGE SCALE GENOMIC DNA]</scope>
    <source>
        <strain evidence="11 12">H044680328</strain>
    </source>
</reference>
<dbReference type="Gene3D" id="3.30.70.270">
    <property type="match status" value="1"/>
</dbReference>